<comment type="caution">
    <text evidence="10">The sequence shown here is derived from an EMBL/GenBank/DDBJ whole genome shotgun (WGS) entry which is preliminary data.</text>
</comment>
<feature type="transmembrane region" description="Helical" evidence="8">
    <location>
        <begin position="605"/>
        <end position="624"/>
    </location>
</feature>
<protein>
    <recommendedName>
        <fullName evidence="9">ML-like domain-containing protein</fullName>
    </recommendedName>
</protein>
<evidence type="ECO:0000313" key="10">
    <source>
        <dbReference type="EMBL" id="OJD24735.1"/>
    </source>
</evidence>
<dbReference type="VEuPathDB" id="FungiDB:ACJ73_03902"/>
<feature type="transmembrane region" description="Helical" evidence="8">
    <location>
        <begin position="285"/>
        <end position="304"/>
    </location>
</feature>
<feature type="domain" description="ML-like" evidence="9">
    <location>
        <begin position="96"/>
        <end position="278"/>
    </location>
</feature>
<evidence type="ECO:0000256" key="6">
    <source>
        <dbReference type="ARBA" id="ARBA00023136"/>
    </source>
</evidence>
<feature type="compositionally biased region" description="Polar residues" evidence="7">
    <location>
        <begin position="773"/>
        <end position="785"/>
    </location>
</feature>
<dbReference type="InterPro" id="IPR032800">
    <property type="entry name" value="TRP_N"/>
</dbReference>
<feature type="compositionally biased region" description="Gly residues" evidence="7">
    <location>
        <begin position="1086"/>
        <end position="1096"/>
    </location>
</feature>
<dbReference type="OrthoDB" id="5312224at2759"/>
<evidence type="ECO:0000259" key="9">
    <source>
        <dbReference type="SMART" id="SM01320"/>
    </source>
</evidence>
<dbReference type="AlphaFoldDB" id="A0A1J9R8B1"/>
<evidence type="ECO:0000256" key="8">
    <source>
        <dbReference type="SAM" id="Phobius"/>
    </source>
</evidence>
<dbReference type="PANTHER" id="PTHR31145">
    <property type="entry name" value="INTEGRAL MEMBRANE PROTEIN (AFU_ORTHOLOGUE AFUA_7G01610)"/>
    <property type="match status" value="1"/>
</dbReference>
<feature type="region of interest" description="Disordered" evidence="7">
    <location>
        <begin position="766"/>
        <end position="878"/>
    </location>
</feature>
<keyword evidence="3 8" id="KW-0812">Transmembrane</keyword>
<dbReference type="STRING" id="1658174.A0A1J9R8B1"/>
<keyword evidence="11" id="KW-1185">Reference proteome</keyword>
<gene>
    <name evidence="10" type="ORF">ACJ73_03902</name>
</gene>
<evidence type="ECO:0000256" key="2">
    <source>
        <dbReference type="ARBA" id="ARBA00010642"/>
    </source>
</evidence>
<dbReference type="EMBL" id="LGTZ01000500">
    <property type="protein sequence ID" value="OJD24735.1"/>
    <property type="molecule type" value="Genomic_DNA"/>
</dbReference>
<feature type="compositionally biased region" description="Basic and acidic residues" evidence="7">
    <location>
        <begin position="1012"/>
        <end position="1025"/>
    </location>
</feature>
<keyword evidence="4" id="KW-0732">Signal</keyword>
<dbReference type="InterPro" id="IPR010308">
    <property type="entry name" value="TRP_C"/>
</dbReference>
<feature type="compositionally biased region" description="Polar residues" evidence="7">
    <location>
        <begin position="864"/>
        <end position="875"/>
    </location>
</feature>
<keyword evidence="6 8" id="KW-0472">Membrane</keyword>
<evidence type="ECO:0000313" key="11">
    <source>
        <dbReference type="Proteomes" id="UP000242791"/>
    </source>
</evidence>
<dbReference type="InterPro" id="IPR040241">
    <property type="entry name" value="TRP_Flc/Pkd2-like"/>
</dbReference>
<accession>A0A1J9R8B1</accession>
<dbReference type="GO" id="GO:0055085">
    <property type="term" value="P:transmembrane transport"/>
    <property type="evidence" value="ECO:0007669"/>
    <property type="project" value="TreeGrafter"/>
</dbReference>
<feature type="transmembrane region" description="Helical" evidence="8">
    <location>
        <begin position="72"/>
        <end position="91"/>
    </location>
</feature>
<dbReference type="GO" id="GO:0016020">
    <property type="term" value="C:membrane"/>
    <property type="evidence" value="ECO:0007669"/>
    <property type="project" value="UniProtKB-SubCell"/>
</dbReference>
<evidence type="ECO:0000256" key="7">
    <source>
        <dbReference type="SAM" id="MobiDB-lite"/>
    </source>
</evidence>
<name>A0A1J9R8B1_9EURO</name>
<evidence type="ECO:0000256" key="3">
    <source>
        <dbReference type="ARBA" id="ARBA00022692"/>
    </source>
</evidence>
<feature type="transmembrane region" description="Helical" evidence="8">
    <location>
        <begin position="636"/>
        <end position="658"/>
    </location>
</feature>
<comment type="subcellular location">
    <subcellularLocation>
        <location evidence="1">Membrane</location>
        <topology evidence="1">Multi-pass membrane protein</topology>
    </subcellularLocation>
</comment>
<feature type="compositionally biased region" description="Polar residues" evidence="7">
    <location>
        <begin position="1106"/>
        <end position="1158"/>
    </location>
</feature>
<feature type="transmembrane region" description="Helical" evidence="8">
    <location>
        <begin position="572"/>
        <end position="593"/>
    </location>
</feature>
<feature type="compositionally biased region" description="Low complexity" evidence="7">
    <location>
        <begin position="1164"/>
        <end position="1180"/>
    </location>
</feature>
<organism evidence="10 11">
    <name type="scientific">Blastomyces percursus</name>
    <dbReference type="NCBI Taxonomy" id="1658174"/>
    <lineage>
        <taxon>Eukaryota</taxon>
        <taxon>Fungi</taxon>
        <taxon>Dikarya</taxon>
        <taxon>Ascomycota</taxon>
        <taxon>Pezizomycotina</taxon>
        <taxon>Eurotiomycetes</taxon>
        <taxon>Eurotiomycetidae</taxon>
        <taxon>Onygenales</taxon>
        <taxon>Ajellomycetaceae</taxon>
        <taxon>Blastomyces</taxon>
    </lineage>
</organism>
<feature type="transmembrane region" description="Helical" evidence="8">
    <location>
        <begin position="538"/>
        <end position="560"/>
    </location>
</feature>
<evidence type="ECO:0000256" key="5">
    <source>
        <dbReference type="ARBA" id="ARBA00022989"/>
    </source>
</evidence>
<dbReference type="Proteomes" id="UP000242791">
    <property type="component" value="Unassembled WGS sequence"/>
</dbReference>
<evidence type="ECO:0000256" key="4">
    <source>
        <dbReference type="ARBA" id="ARBA00022729"/>
    </source>
</evidence>
<sequence>MGRAASLSGDPLLHCLDSWKKCSTAGDHEQKQIQRQRRKQHHQCADEDYYADEQMVPRVIWKSNRRRRRRKISGLNGSFMLFLISIFVALLTSHRANAAFVNFRNCLPESIIRSNPPQLQFRPLYVWASMDSASEAKNLNVTVYGNVTGSSTRGPYPPPDSPRWSDPNDTFGKIVDVDVENNMLSTLFTRFEVLSYSPYVARAARFCESLIQGECPLGPVFYSNGTPPELRAFSVAHELYSAYSFTTITPFMRVTAGDAASTLVVCVSAEVTPALGSTLDNTLRYTPFVILILVGIATVSAAMFSPWGSLDVFRWTSNYGRDEDLLRLVTPGFADCLQYIQFVVLTGSLTLNYPGFYQPIVSRAAWSTLMFNESFVSHGNGTRPVQDGVYVVNATYGLDRMAHLVGMTSVKDVWSGMVIWLLVILASVVVIIQLGFGLQWLQHQVAHVPEEDLRAKNFPFTMGNVIRIIFNYFLLPIVSLSMFQLVVTRHSPISTVALAVVLLVGLIVFATWLLILITRTRPRSYMFDDLPTVLLYGPLYNTFSDGAAAFSVVSVLLTFVRGIAIGAVQPSGIAQIVLLAICEVVLLLTLSAFRPFPQPTSMNLYHAIFSIIRCLTMLLCVAFVPSLGVGHAARGWIGYVILLLHGVVLAFGFFLNAIQTLVEVLARLAGAGGEGGVEGGAARGGLVKVFGMRQLSRRVPRGPHHVPRHSGTSEATMLASDHGRMSTHLDADSARSFSGSSALLLSRSTAAENRVNAGFEASSLHGVGHHRQGSGTASYTPTTPGGISHFAFPGQYSGSSGSPRSALASLKHSDNIGPYYRPPRQRRATLDGMSPSRTHTSWTSGDWTKRRSGSNIDGEGIDTNDGTPLAGSNTPIPAYLRASRDDSDADIDEPGRPRTDYAVREVDFYYRVRGPALSHSATRKLKTGPADPTGPVSSATGWFRGLFRGKTRDKGKGFEVVRSARAPPPGLMPHAEVGEPFPEPYRDEPNTSKNAGLGVTQHTRRVSGSHNTSEEVTRYDPKIKIEQSAPTLPALEASEAIELPRRTSSKSDAQGNFLILPPSIPRKSSKRHSSSDSTDLKFEAGAGPGAGPGAGTENGVEISSLEKIQSTGSSENLIRSSSKTTSTQATRLPFGSKSSSMRSEFVSTRSGNSSIQNTTDDENSYNASNNDTDNTNPNNNNDDKKQGPRRRHSSAPYMPSTRNQGRPSSMGYVQTHRASDHIHVTDAAPFSGSTAEIVGDPPPPSSPVSTVSPHPSSDTHSRSHFPPWS</sequence>
<comment type="similarity">
    <text evidence="2">Belongs to the transient receptor potential (TRP) ion channel family.</text>
</comment>
<dbReference type="PANTHER" id="PTHR31145:SF6">
    <property type="entry name" value="INTEGRAL MEMBRANE PROTEIN (AFU_ORTHOLOGUE AFUA_7G01610)"/>
    <property type="match status" value="1"/>
</dbReference>
<feature type="transmembrane region" description="Helical" evidence="8">
    <location>
        <begin position="495"/>
        <end position="518"/>
    </location>
</feature>
<feature type="region of interest" description="Disordered" evidence="7">
    <location>
        <begin position="981"/>
        <end position="1269"/>
    </location>
</feature>
<proteinExistence type="inferred from homology"/>
<evidence type="ECO:0000256" key="1">
    <source>
        <dbReference type="ARBA" id="ARBA00004141"/>
    </source>
</evidence>
<dbReference type="Pfam" id="PF06011">
    <property type="entry name" value="TRP"/>
    <property type="match status" value="1"/>
</dbReference>
<feature type="transmembrane region" description="Helical" evidence="8">
    <location>
        <begin position="417"/>
        <end position="441"/>
    </location>
</feature>
<keyword evidence="5 8" id="KW-1133">Transmembrane helix</keyword>
<feature type="compositionally biased region" description="Polar residues" evidence="7">
    <location>
        <begin position="835"/>
        <end position="846"/>
    </location>
</feature>
<feature type="transmembrane region" description="Helical" evidence="8">
    <location>
        <begin position="461"/>
        <end position="483"/>
    </location>
</feature>
<dbReference type="SMART" id="SM01320">
    <property type="entry name" value="TRP_N"/>
    <property type="match status" value="1"/>
</dbReference>
<reference evidence="10 11" key="1">
    <citation type="submission" date="2015-08" db="EMBL/GenBank/DDBJ databases">
        <title>Emmonsia species relationships and genome sequence.</title>
        <authorList>
            <person name="Cuomo C.A."/>
            <person name="Schwartz I.S."/>
            <person name="Kenyon C."/>
            <person name="De Hoog G.S."/>
            <person name="Govender N.P."/>
            <person name="Botha A."/>
            <person name="Moreno L."/>
            <person name="De Vries M."/>
            <person name="Munoz J.F."/>
            <person name="Stielow J.B."/>
        </authorList>
    </citation>
    <scope>NUCLEOTIDE SEQUENCE [LARGE SCALE GENOMIC DNA]</scope>
    <source>
        <strain evidence="10 11">EI222</strain>
    </source>
</reference>
<feature type="compositionally biased region" description="Low complexity" evidence="7">
    <location>
        <begin position="1247"/>
        <end position="1258"/>
    </location>
</feature>